<dbReference type="AlphaFoldDB" id="A0A6A6TKR8"/>
<name>A0A6A6TKR8_9PLEO</name>
<gene>
    <name evidence="2" type="ORF">K491DRAFT_120893</name>
</gene>
<evidence type="ECO:0000313" key="3">
    <source>
        <dbReference type="Proteomes" id="UP000799324"/>
    </source>
</evidence>
<evidence type="ECO:0000313" key="2">
    <source>
        <dbReference type="EMBL" id="KAF2659891.1"/>
    </source>
</evidence>
<evidence type="ECO:0000256" key="1">
    <source>
        <dbReference type="SAM" id="MobiDB-lite"/>
    </source>
</evidence>
<keyword evidence="3" id="KW-1185">Reference proteome</keyword>
<feature type="region of interest" description="Disordered" evidence="1">
    <location>
        <begin position="40"/>
        <end position="79"/>
    </location>
</feature>
<sequence>MSRIITAHAIGCIYRNILKEQAKTAVRTYVRNNGTTSTFRYRDLKSPSTRIRTSSSNDIADRPPSPYTQSPKSGPISSISIPTQSSFPRCTLSAMLGVLRIILERPMERELYKMTHLYLIDRSCTTNIATSESSSAWQDWLDMISLQFLNTTRPKLQLASKDQIDTMQSGPEIPLDEWQDGSSCVEPGMNILLDQEV</sequence>
<reference evidence="2" key="1">
    <citation type="journal article" date="2020" name="Stud. Mycol.">
        <title>101 Dothideomycetes genomes: a test case for predicting lifestyles and emergence of pathogens.</title>
        <authorList>
            <person name="Haridas S."/>
            <person name="Albert R."/>
            <person name="Binder M."/>
            <person name="Bloem J."/>
            <person name="Labutti K."/>
            <person name="Salamov A."/>
            <person name="Andreopoulos B."/>
            <person name="Baker S."/>
            <person name="Barry K."/>
            <person name="Bills G."/>
            <person name="Bluhm B."/>
            <person name="Cannon C."/>
            <person name="Castanera R."/>
            <person name="Culley D."/>
            <person name="Daum C."/>
            <person name="Ezra D."/>
            <person name="Gonzalez J."/>
            <person name="Henrissat B."/>
            <person name="Kuo A."/>
            <person name="Liang C."/>
            <person name="Lipzen A."/>
            <person name="Lutzoni F."/>
            <person name="Magnuson J."/>
            <person name="Mondo S."/>
            <person name="Nolan M."/>
            <person name="Ohm R."/>
            <person name="Pangilinan J."/>
            <person name="Park H.-J."/>
            <person name="Ramirez L."/>
            <person name="Alfaro M."/>
            <person name="Sun H."/>
            <person name="Tritt A."/>
            <person name="Yoshinaga Y."/>
            <person name="Zwiers L.-H."/>
            <person name="Turgeon B."/>
            <person name="Goodwin S."/>
            <person name="Spatafora J."/>
            <person name="Crous P."/>
            <person name="Grigoriev I."/>
        </authorList>
    </citation>
    <scope>NUCLEOTIDE SEQUENCE</scope>
    <source>
        <strain evidence="2">CBS 122681</strain>
    </source>
</reference>
<feature type="compositionally biased region" description="Polar residues" evidence="1">
    <location>
        <begin position="46"/>
        <end position="58"/>
    </location>
</feature>
<feature type="compositionally biased region" description="Low complexity" evidence="1">
    <location>
        <begin position="70"/>
        <end position="79"/>
    </location>
</feature>
<accession>A0A6A6TKR8</accession>
<proteinExistence type="predicted"/>
<dbReference type="Proteomes" id="UP000799324">
    <property type="component" value="Unassembled WGS sequence"/>
</dbReference>
<dbReference type="EMBL" id="MU004303">
    <property type="protein sequence ID" value="KAF2659891.1"/>
    <property type="molecule type" value="Genomic_DNA"/>
</dbReference>
<protein>
    <submittedName>
        <fullName evidence="2">Uncharacterized protein</fullName>
    </submittedName>
</protein>
<organism evidence="2 3">
    <name type="scientific">Lophiostoma macrostomum CBS 122681</name>
    <dbReference type="NCBI Taxonomy" id="1314788"/>
    <lineage>
        <taxon>Eukaryota</taxon>
        <taxon>Fungi</taxon>
        <taxon>Dikarya</taxon>
        <taxon>Ascomycota</taxon>
        <taxon>Pezizomycotina</taxon>
        <taxon>Dothideomycetes</taxon>
        <taxon>Pleosporomycetidae</taxon>
        <taxon>Pleosporales</taxon>
        <taxon>Lophiostomataceae</taxon>
        <taxon>Lophiostoma</taxon>
    </lineage>
</organism>